<evidence type="ECO:0000313" key="2">
    <source>
        <dbReference type="EMBL" id="KAF3945520.1"/>
    </source>
</evidence>
<dbReference type="PANTHER" id="PTHR23155:SF955">
    <property type="entry name" value="AAA+ ATPASE DOMAIN-CONTAINING PROTEIN"/>
    <property type="match status" value="1"/>
</dbReference>
<dbReference type="Proteomes" id="UP000737018">
    <property type="component" value="Unassembled WGS sequence"/>
</dbReference>
<comment type="caution">
    <text evidence="2">The sequence shown here is derived from an EMBL/GenBank/DDBJ whole genome shotgun (WGS) entry which is preliminary data.</text>
</comment>
<dbReference type="EMBL" id="JRKL02012411">
    <property type="protein sequence ID" value="KAF3945520.1"/>
    <property type="molecule type" value="Genomic_DNA"/>
</dbReference>
<name>A0A8J4V8R0_9ROSI</name>
<proteinExistence type="predicted"/>
<dbReference type="GO" id="GO:0043531">
    <property type="term" value="F:ADP binding"/>
    <property type="evidence" value="ECO:0007669"/>
    <property type="project" value="InterPro"/>
</dbReference>
<keyword evidence="3" id="KW-1185">Reference proteome</keyword>
<feature type="domain" description="NB-ARC" evidence="1">
    <location>
        <begin position="42"/>
        <end position="105"/>
    </location>
</feature>
<feature type="non-terminal residue" evidence="2">
    <location>
        <position position="1"/>
    </location>
</feature>
<evidence type="ECO:0000313" key="3">
    <source>
        <dbReference type="Proteomes" id="UP000737018"/>
    </source>
</evidence>
<dbReference type="SUPFAM" id="SSF52540">
    <property type="entry name" value="P-loop containing nucleoside triphosphate hydrolases"/>
    <property type="match status" value="1"/>
</dbReference>
<dbReference type="InterPro" id="IPR002182">
    <property type="entry name" value="NB-ARC"/>
</dbReference>
<gene>
    <name evidence="2" type="ORF">CMV_028114</name>
</gene>
<accession>A0A8J4V8R0</accession>
<sequence length="236" mass="26779">TTSHATPAVSLASSIRRCVHEDQRRLSLESTARIAWKLGQFIDDVWKRKDFDKLQILLQGTGVRTRVIITTHDKDVAIVASGKSIPLQLRSLTDKESWKLFFNNAHIPEDSLNDLVLISLKEKILRKCDGSPQAIIILAEGLVTPLPEQNMASEDPAEKYFKEIINRGLIEVALLRSDGSPETCHLPGILWDFFPKAVGSRLFHAHNTTDYTSAEPPKFNIWRLAEYYLGLRWTYL</sequence>
<evidence type="ECO:0000259" key="1">
    <source>
        <dbReference type="Pfam" id="PF00931"/>
    </source>
</evidence>
<dbReference type="OrthoDB" id="899961at2759"/>
<dbReference type="InterPro" id="IPR042197">
    <property type="entry name" value="Apaf_helical"/>
</dbReference>
<dbReference type="AlphaFoldDB" id="A0A8J4V8R0"/>
<dbReference type="InterPro" id="IPR044974">
    <property type="entry name" value="Disease_R_plants"/>
</dbReference>
<dbReference type="GO" id="GO:0098542">
    <property type="term" value="P:defense response to other organism"/>
    <property type="evidence" value="ECO:0007669"/>
    <property type="project" value="TreeGrafter"/>
</dbReference>
<dbReference type="Pfam" id="PF00931">
    <property type="entry name" value="NB-ARC"/>
    <property type="match status" value="1"/>
</dbReference>
<dbReference type="PANTHER" id="PTHR23155">
    <property type="entry name" value="DISEASE RESISTANCE PROTEIN RP"/>
    <property type="match status" value="1"/>
</dbReference>
<organism evidence="2 3">
    <name type="scientific">Castanea mollissima</name>
    <name type="common">Chinese chestnut</name>
    <dbReference type="NCBI Taxonomy" id="60419"/>
    <lineage>
        <taxon>Eukaryota</taxon>
        <taxon>Viridiplantae</taxon>
        <taxon>Streptophyta</taxon>
        <taxon>Embryophyta</taxon>
        <taxon>Tracheophyta</taxon>
        <taxon>Spermatophyta</taxon>
        <taxon>Magnoliopsida</taxon>
        <taxon>eudicotyledons</taxon>
        <taxon>Gunneridae</taxon>
        <taxon>Pentapetalae</taxon>
        <taxon>rosids</taxon>
        <taxon>fabids</taxon>
        <taxon>Fagales</taxon>
        <taxon>Fagaceae</taxon>
        <taxon>Castanea</taxon>
    </lineage>
</organism>
<dbReference type="InterPro" id="IPR027417">
    <property type="entry name" value="P-loop_NTPase"/>
</dbReference>
<protein>
    <recommendedName>
        <fullName evidence="1">NB-ARC domain-containing protein</fullName>
    </recommendedName>
</protein>
<reference evidence="2" key="1">
    <citation type="submission" date="2020-03" db="EMBL/GenBank/DDBJ databases">
        <title>Castanea mollissima Vanexum genome sequencing.</title>
        <authorList>
            <person name="Staton M."/>
        </authorList>
    </citation>
    <scope>NUCLEOTIDE SEQUENCE</scope>
    <source>
        <tissue evidence="2">Leaf</tissue>
    </source>
</reference>
<dbReference type="Gene3D" id="1.10.8.430">
    <property type="entry name" value="Helical domain of apoptotic protease-activating factors"/>
    <property type="match status" value="1"/>
</dbReference>